<name>I0H4S8_ACTM4</name>
<evidence type="ECO:0000313" key="1">
    <source>
        <dbReference type="EMBL" id="BAL88015.1"/>
    </source>
</evidence>
<dbReference type="STRING" id="512565.AMIS_27950"/>
<dbReference type="EMBL" id="AP012319">
    <property type="protein sequence ID" value="BAL88015.1"/>
    <property type="molecule type" value="Genomic_DNA"/>
</dbReference>
<organism evidence="1 2">
    <name type="scientific">Actinoplanes missouriensis (strain ATCC 14538 / DSM 43046 / CBS 188.64 / JCM 3121 / NBRC 102363 / NCIMB 12654 / NRRL B-3342 / UNCC 431)</name>
    <dbReference type="NCBI Taxonomy" id="512565"/>
    <lineage>
        <taxon>Bacteria</taxon>
        <taxon>Bacillati</taxon>
        <taxon>Actinomycetota</taxon>
        <taxon>Actinomycetes</taxon>
        <taxon>Micromonosporales</taxon>
        <taxon>Micromonosporaceae</taxon>
        <taxon>Actinoplanes</taxon>
    </lineage>
</organism>
<keyword evidence="2" id="KW-1185">Reference proteome</keyword>
<sequence length="36" mass="4067">MAAVVWPMLMILTAITAINGRRIWPNPDATAVERRM</sequence>
<dbReference type="KEGG" id="ams:AMIS_27950"/>
<accession>I0H4S8</accession>
<dbReference type="AlphaFoldDB" id="I0H4S8"/>
<protein>
    <submittedName>
        <fullName evidence="1">Uncharacterized protein</fullName>
    </submittedName>
</protein>
<proteinExistence type="predicted"/>
<dbReference type="HOGENOM" id="CLU_3354083_0_0_11"/>
<dbReference type="Proteomes" id="UP000007882">
    <property type="component" value="Chromosome"/>
</dbReference>
<evidence type="ECO:0000313" key="2">
    <source>
        <dbReference type="Proteomes" id="UP000007882"/>
    </source>
</evidence>
<reference evidence="1 2" key="1">
    <citation type="submission" date="2012-02" db="EMBL/GenBank/DDBJ databases">
        <title>Complete genome sequence of Actinoplanes missouriensis 431 (= NBRC 102363).</title>
        <authorList>
            <person name="Ohnishi Y."/>
            <person name="Ishikawa J."/>
            <person name="Sekine M."/>
            <person name="Hosoyama A."/>
            <person name="Harada T."/>
            <person name="Narita H."/>
            <person name="Hata T."/>
            <person name="Konno Y."/>
            <person name="Tutikane K."/>
            <person name="Fujita N."/>
            <person name="Horinouchi S."/>
            <person name="Hayakawa M."/>
        </authorList>
    </citation>
    <scope>NUCLEOTIDE SEQUENCE [LARGE SCALE GENOMIC DNA]</scope>
    <source>
        <strain evidence="2">ATCC 14538 / DSM 43046 / CBS 188.64 / JCM 3121 / NBRC 102363 / NCIMB 12654 / NRRL B-3342 / UNCC 431</strain>
    </source>
</reference>
<gene>
    <name evidence="1" type="ordered locus">AMIS_27950</name>
</gene>